<name>A0ABV3AMN9_9ACTN</name>
<protein>
    <submittedName>
        <fullName evidence="3">Flavin reductase family protein</fullName>
        <ecNumber evidence="3">1.-.-.-</ecNumber>
    </submittedName>
</protein>
<sequence length="191" mass="19656">MTPVRAVPRHSPPPATGPARPEAFRALMSAFPTGVAVVTTYGADGLPRGLTCSSLSSVAAEPPTLSVCLTTRGETLRALRASGAFAVNLLHDAGRRAAQVFARPGQDRFGQVDWRPSPGAGLPWLAEDAFAVAECRVSDLSEVSDHTVVIGEVTGVVQEPGVPLLYGARGFAAWPGGTVPGPHVAPEGVAS</sequence>
<dbReference type="RefSeq" id="WP_359261036.1">
    <property type="nucleotide sequence ID" value="NZ_JBFAEG010000047.1"/>
</dbReference>
<evidence type="ECO:0000256" key="1">
    <source>
        <dbReference type="ARBA" id="ARBA00023002"/>
    </source>
</evidence>
<dbReference type="GO" id="GO:0016491">
    <property type="term" value="F:oxidoreductase activity"/>
    <property type="evidence" value="ECO:0007669"/>
    <property type="project" value="UniProtKB-KW"/>
</dbReference>
<dbReference type="SUPFAM" id="SSF50475">
    <property type="entry name" value="FMN-binding split barrel"/>
    <property type="match status" value="1"/>
</dbReference>
<dbReference type="SMART" id="SM00903">
    <property type="entry name" value="Flavin_Reduct"/>
    <property type="match status" value="1"/>
</dbReference>
<gene>
    <name evidence="3" type="ORF">AB0H04_41525</name>
</gene>
<accession>A0ABV3AMN9</accession>
<dbReference type="EC" id="1.-.-.-" evidence="3"/>
<reference evidence="3 4" key="1">
    <citation type="submission" date="2024-06" db="EMBL/GenBank/DDBJ databases">
        <title>The Natural Products Discovery Center: Release of the First 8490 Sequenced Strains for Exploring Actinobacteria Biosynthetic Diversity.</title>
        <authorList>
            <person name="Kalkreuter E."/>
            <person name="Kautsar S.A."/>
            <person name="Yang D."/>
            <person name="Bader C.D."/>
            <person name="Teijaro C.N."/>
            <person name="Fluegel L."/>
            <person name="Davis C.M."/>
            <person name="Simpson J.R."/>
            <person name="Lauterbach L."/>
            <person name="Steele A.D."/>
            <person name="Gui C."/>
            <person name="Meng S."/>
            <person name="Li G."/>
            <person name="Viehrig K."/>
            <person name="Ye F."/>
            <person name="Su P."/>
            <person name="Kiefer A.F."/>
            <person name="Nichols A."/>
            <person name="Cepeda A.J."/>
            <person name="Yan W."/>
            <person name="Fan B."/>
            <person name="Jiang Y."/>
            <person name="Adhikari A."/>
            <person name="Zheng C.-J."/>
            <person name="Schuster L."/>
            <person name="Cowan T.M."/>
            <person name="Smanski M.J."/>
            <person name="Chevrette M.G."/>
            <person name="De Carvalho L.P.S."/>
            <person name="Shen B."/>
        </authorList>
    </citation>
    <scope>NUCLEOTIDE SEQUENCE [LARGE SCALE GENOMIC DNA]</scope>
    <source>
        <strain evidence="3 4">NPDC020594</strain>
    </source>
</reference>
<dbReference type="InterPro" id="IPR002563">
    <property type="entry name" value="Flavin_Rdtase-like_dom"/>
</dbReference>
<keyword evidence="1 3" id="KW-0560">Oxidoreductase</keyword>
<dbReference type="Proteomes" id="UP001551011">
    <property type="component" value="Unassembled WGS sequence"/>
</dbReference>
<organism evidence="3 4">
    <name type="scientific">Streptomyces flaveolus</name>
    <dbReference type="NCBI Taxonomy" id="67297"/>
    <lineage>
        <taxon>Bacteria</taxon>
        <taxon>Bacillati</taxon>
        <taxon>Actinomycetota</taxon>
        <taxon>Actinomycetes</taxon>
        <taxon>Kitasatosporales</taxon>
        <taxon>Streptomycetaceae</taxon>
        <taxon>Streptomyces</taxon>
    </lineage>
</organism>
<feature type="domain" description="Flavin reductase like" evidence="2">
    <location>
        <begin position="28"/>
        <end position="173"/>
    </location>
</feature>
<dbReference type="Pfam" id="PF01613">
    <property type="entry name" value="Flavin_Reduct"/>
    <property type="match status" value="1"/>
</dbReference>
<proteinExistence type="predicted"/>
<dbReference type="Gene3D" id="2.30.110.10">
    <property type="entry name" value="Electron Transport, Fmn-binding Protein, Chain A"/>
    <property type="match status" value="1"/>
</dbReference>
<dbReference type="InterPro" id="IPR012349">
    <property type="entry name" value="Split_barrel_FMN-bd"/>
</dbReference>
<dbReference type="InterPro" id="IPR050268">
    <property type="entry name" value="NADH-dep_flavin_reductase"/>
</dbReference>
<dbReference type="PANTHER" id="PTHR30466:SF1">
    <property type="entry name" value="FMN REDUCTASE (NADH) RUTF"/>
    <property type="match status" value="1"/>
</dbReference>
<dbReference type="PANTHER" id="PTHR30466">
    <property type="entry name" value="FLAVIN REDUCTASE"/>
    <property type="match status" value="1"/>
</dbReference>
<evidence type="ECO:0000313" key="4">
    <source>
        <dbReference type="Proteomes" id="UP001551011"/>
    </source>
</evidence>
<dbReference type="EMBL" id="JBFAEG010000047">
    <property type="protein sequence ID" value="MEU5713226.1"/>
    <property type="molecule type" value="Genomic_DNA"/>
</dbReference>
<keyword evidence="4" id="KW-1185">Reference proteome</keyword>
<evidence type="ECO:0000313" key="3">
    <source>
        <dbReference type="EMBL" id="MEU5713226.1"/>
    </source>
</evidence>
<evidence type="ECO:0000259" key="2">
    <source>
        <dbReference type="SMART" id="SM00903"/>
    </source>
</evidence>
<comment type="caution">
    <text evidence="3">The sequence shown here is derived from an EMBL/GenBank/DDBJ whole genome shotgun (WGS) entry which is preliminary data.</text>
</comment>